<keyword evidence="1" id="KW-0175">Coiled coil</keyword>
<reference evidence="2 3" key="1">
    <citation type="submission" date="2022-04" db="EMBL/GenBank/DDBJ databases">
        <title>Positive selection, recombination, and allopatry shape intraspecific diversity of widespread and dominant cyanobacteria.</title>
        <authorList>
            <person name="Wei J."/>
            <person name="Shu W."/>
            <person name="Hu C."/>
        </authorList>
    </citation>
    <scope>NUCLEOTIDE SEQUENCE [LARGE SCALE GENOMIC DNA]</scope>
    <source>
        <strain evidence="2 3">DQ-A4</strain>
    </source>
</reference>
<dbReference type="EMBL" id="JAMPKX010000003">
    <property type="protein sequence ID" value="MEP0947132.1"/>
    <property type="molecule type" value="Genomic_DNA"/>
</dbReference>
<name>A0ABV0K5A1_9CYAN</name>
<proteinExistence type="predicted"/>
<sequence>MVKELDSGNSFRLSIKSLEDDSDPRVVHAGVQALCSSITQLSQLEQTKFAFLPSPQYSVLAEAVAHPKAVEPSLYAGLQCRAPLNKLRVVLRHVGNWLERTAQKTLFVLEIPPSHTITLQTNQAKVLAQLLTLGEALLPPHEFYRTQAEGYVSAFGELTPAAKANLSLVQQRVELSVEEANELNATAMGPFKTLAEKYQHFRKELLVCKQASDLDKNFWNVMRAKAISMGLPETDAQFLKDERLNTLHHEAEQTRQQAEAEAAAEAQRQHEQQQRLLGYRHQFEEMVIDSLPQGVDREHIGPAGDQLEVALFHQNVMAGLASSDFNRGRLTQAREYYNLDPQEAKALEKTVLDELYLLSDLL</sequence>
<keyword evidence="3" id="KW-1185">Reference proteome</keyword>
<dbReference type="Proteomes" id="UP001482513">
    <property type="component" value="Unassembled WGS sequence"/>
</dbReference>
<accession>A0ABV0K5A1</accession>
<dbReference type="RefSeq" id="WP_348251276.1">
    <property type="nucleotide sequence ID" value="NZ_JAMPKX010000003.1"/>
</dbReference>
<protein>
    <submittedName>
        <fullName evidence="2">Uncharacterized protein</fullName>
    </submittedName>
</protein>
<feature type="coiled-coil region" evidence="1">
    <location>
        <begin position="241"/>
        <end position="275"/>
    </location>
</feature>
<comment type="caution">
    <text evidence="2">The sequence shown here is derived from an EMBL/GenBank/DDBJ whole genome shotgun (WGS) entry which is preliminary data.</text>
</comment>
<gene>
    <name evidence="2" type="ORF">NC992_09640</name>
</gene>
<organism evidence="2 3">
    <name type="scientific">Leptolyngbya subtilissima DQ-A4</name>
    <dbReference type="NCBI Taxonomy" id="2933933"/>
    <lineage>
        <taxon>Bacteria</taxon>
        <taxon>Bacillati</taxon>
        <taxon>Cyanobacteriota</taxon>
        <taxon>Cyanophyceae</taxon>
        <taxon>Leptolyngbyales</taxon>
        <taxon>Leptolyngbyaceae</taxon>
        <taxon>Leptolyngbya group</taxon>
        <taxon>Leptolyngbya</taxon>
    </lineage>
</organism>
<evidence type="ECO:0000313" key="3">
    <source>
        <dbReference type="Proteomes" id="UP001482513"/>
    </source>
</evidence>
<evidence type="ECO:0000313" key="2">
    <source>
        <dbReference type="EMBL" id="MEP0947132.1"/>
    </source>
</evidence>
<evidence type="ECO:0000256" key="1">
    <source>
        <dbReference type="SAM" id="Coils"/>
    </source>
</evidence>